<proteinExistence type="predicted"/>
<dbReference type="SUPFAM" id="SSF46934">
    <property type="entry name" value="UBA-like"/>
    <property type="match status" value="1"/>
</dbReference>
<evidence type="ECO:0000313" key="2">
    <source>
        <dbReference type="EMBL" id="KAF4745858.1"/>
    </source>
</evidence>
<dbReference type="Proteomes" id="UP000553632">
    <property type="component" value="Unassembled WGS sequence"/>
</dbReference>
<comment type="caution">
    <text evidence="2">The sequence shown here is derived from an EMBL/GenBank/DDBJ whole genome shotgun (WGS) entry which is preliminary data.</text>
</comment>
<evidence type="ECO:0000259" key="1">
    <source>
        <dbReference type="PROSITE" id="PS50030"/>
    </source>
</evidence>
<dbReference type="InterPro" id="IPR009060">
    <property type="entry name" value="UBA-like_sf"/>
</dbReference>
<dbReference type="InterPro" id="IPR015940">
    <property type="entry name" value="UBA"/>
</dbReference>
<dbReference type="Gene3D" id="1.10.8.10">
    <property type="entry name" value="DNA helicase RuvA subunit, C-terminal domain"/>
    <property type="match status" value="1"/>
</dbReference>
<sequence>MNNRLAKTYMAVNFGEAECYENVRQWTWCQSIWSLVTGNAFMKALEKQCFSRASEARRGARVNVAIDIDLSTPGDDVASVLAKEKDALARLAGTDMMVWESAWRGLSDLAVASITRGPLGGAVCLCKPMNKTTLQNSLLMAQMSGKEAMPVAAAIPPPSQAELAQRYAGDRHNTPAGKLGTLLSMGFGDTAANPEALRVCDGNVELAVNYPFDMGVRN</sequence>
<protein>
    <submittedName>
        <fullName evidence="2">Ubiquilin-4</fullName>
    </submittedName>
</protein>
<name>A0A7J6TKT9_PEROL</name>
<dbReference type="PROSITE" id="PS50030">
    <property type="entry name" value="UBA"/>
    <property type="match status" value="1"/>
</dbReference>
<feature type="domain" description="UBA" evidence="1">
    <location>
        <begin position="170"/>
        <end position="214"/>
    </location>
</feature>
<accession>A0A7J6TKT9</accession>
<keyword evidence="3" id="KW-1185">Reference proteome</keyword>
<reference evidence="2 3" key="1">
    <citation type="submission" date="2020-04" db="EMBL/GenBank/DDBJ databases">
        <title>Perkinsus olseni comparative genomics.</title>
        <authorList>
            <person name="Bogema D.R."/>
        </authorList>
    </citation>
    <scope>NUCLEOTIDE SEQUENCE [LARGE SCALE GENOMIC DNA]</scope>
    <source>
        <strain evidence="2 3">ATCC PRA-207</strain>
    </source>
</reference>
<dbReference type="SMART" id="SM00165">
    <property type="entry name" value="UBA"/>
    <property type="match status" value="1"/>
</dbReference>
<dbReference type="Pfam" id="PF00627">
    <property type="entry name" value="UBA"/>
    <property type="match status" value="1"/>
</dbReference>
<dbReference type="AlphaFoldDB" id="A0A7J6TKT9"/>
<organism evidence="2 3">
    <name type="scientific">Perkinsus olseni</name>
    <name type="common">Perkinsus atlanticus</name>
    <dbReference type="NCBI Taxonomy" id="32597"/>
    <lineage>
        <taxon>Eukaryota</taxon>
        <taxon>Sar</taxon>
        <taxon>Alveolata</taxon>
        <taxon>Perkinsozoa</taxon>
        <taxon>Perkinsea</taxon>
        <taxon>Perkinsida</taxon>
        <taxon>Perkinsidae</taxon>
        <taxon>Perkinsus</taxon>
    </lineage>
</organism>
<gene>
    <name evidence="2" type="primary">UBQLN4</name>
    <name evidence="2" type="ORF">FOZ63_000247</name>
</gene>
<dbReference type="EMBL" id="JABANO010010005">
    <property type="protein sequence ID" value="KAF4745858.1"/>
    <property type="molecule type" value="Genomic_DNA"/>
</dbReference>
<evidence type="ECO:0000313" key="3">
    <source>
        <dbReference type="Proteomes" id="UP000553632"/>
    </source>
</evidence>